<dbReference type="STRING" id="13706.A0A1X2HVV7"/>
<dbReference type="InterPro" id="IPR032675">
    <property type="entry name" value="LRR_dom_sf"/>
</dbReference>
<keyword evidence="4" id="KW-1185">Reference proteome</keyword>
<protein>
    <recommendedName>
        <fullName evidence="2">F-box domain-containing protein</fullName>
    </recommendedName>
</protein>
<reference evidence="3 4" key="1">
    <citation type="submission" date="2016-07" db="EMBL/GenBank/DDBJ databases">
        <title>Pervasive Adenine N6-methylation of Active Genes in Fungi.</title>
        <authorList>
            <consortium name="DOE Joint Genome Institute"/>
            <person name="Mondo S.J."/>
            <person name="Dannebaum R.O."/>
            <person name="Kuo R.C."/>
            <person name="Labutti K."/>
            <person name="Haridas S."/>
            <person name="Kuo A."/>
            <person name="Salamov A."/>
            <person name="Ahrendt S.R."/>
            <person name="Lipzen A."/>
            <person name="Sullivan W."/>
            <person name="Andreopoulos W.B."/>
            <person name="Clum A."/>
            <person name="Lindquist E."/>
            <person name="Daum C."/>
            <person name="Ramamoorthy G.K."/>
            <person name="Gryganskyi A."/>
            <person name="Culley D."/>
            <person name="Magnuson J.K."/>
            <person name="James T.Y."/>
            <person name="O'Malley M.A."/>
            <person name="Stajich J.E."/>
            <person name="Spatafora J.W."/>
            <person name="Visel A."/>
            <person name="Grigoriev I.V."/>
        </authorList>
    </citation>
    <scope>NUCLEOTIDE SEQUENCE [LARGE SCALE GENOMIC DNA]</scope>
    <source>
        <strain evidence="3 4">NRRL 2496</strain>
    </source>
</reference>
<organism evidence="3 4">
    <name type="scientific">Syncephalastrum racemosum</name>
    <name type="common">Filamentous fungus</name>
    <dbReference type="NCBI Taxonomy" id="13706"/>
    <lineage>
        <taxon>Eukaryota</taxon>
        <taxon>Fungi</taxon>
        <taxon>Fungi incertae sedis</taxon>
        <taxon>Mucoromycota</taxon>
        <taxon>Mucoromycotina</taxon>
        <taxon>Mucoromycetes</taxon>
        <taxon>Mucorales</taxon>
        <taxon>Syncephalastraceae</taxon>
        <taxon>Syncephalastrum</taxon>
    </lineage>
</organism>
<dbReference type="InterPro" id="IPR001611">
    <property type="entry name" value="Leu-rich_rpt"/>
</dbReference>
<dbReference type="Proteomes" id="UP000242180">
    <property type="component" value="Unassembled WGS sequence"/>
</dbReference>
<dbReference type="PROSITE" id="PS50181">
    <property type="entry name" value="FBOX"/>
    <property type="match status" value="1"/>
</dbReference>
<dbReference type="InterPro" id="IPR036047">
    <property type="entry name" value="F-box-like_dom_sf"/>
</dbReference>
<dbReference type="InterPro" id="IPR057207">
    <property type="entry name" value="FBXL15_LRR"/>
</dbReference>
<keyword evidence="1" id="KW-0833">Ubl conjugation pathway</keyword>
<gene>
    <name evidence="3" type="ORF">BCR43DRAFT_520409</name>
</gene>
<dbReference type="AlphaFoldDB" id="A0A1X2HVV7"/>
<evidence type="ECO:0000313" key="3">
    <source>
        <dbReference type="EMBL" id="ORZ03228.1"/>
    </source>
</evidence>
<dbReference type="InterPro" id="IPR001810">
    <property type="entry name" value="F-box_dom"/>
</dbReference>
<accession>A0A1X2HVV7</accession>
<dbReference type="SUPFAM" id="SSF52047">
    <property type="entry name" value="RNI-like"/>
    <property type="match status" value="1"/>
</dbReference>
<dbReference type="PANTHER" id="PTHR13382">
    <property type="entry name" value="MITOCHONDRIAL ATP SYNTHASE COUPLING FACTOR B"/>
    <property type="match status" value="1"/>
</dbReference>
<dbReference type="InterPro" id="IPR006553">
    <property type="entry name" value="Leu-rich_rpt_Cys-con_subtyp"/>
</dbReference>
<dbReference type="SMART" id="SM00256">
    <property type="entry name" value="FBOX"/>
    <property type="match status" value="1"/>
</dbReference>
<dbReference type="SUPFAM" id="SSF81383">
    <property type="entry name" value="F-box domain"/>
    <property type="match status" value="1"/>
</dbReference>
<evidence type="ECO:0000259" key="2">
    <source>
        <dbReference type="PROSITE" id="PS50181"/>
    </source>
</evidence>
<sequence>MKEHVSDPFFRLPEELQIRILGLLSTQERVAVSAVCQRWQGLVYDGSLWTCIDASSFYRIIPADQLVRLGMAGGKFLRILNLRGCVQLTGHGLRTLSTHCPNLHTVCFKDCRGVSTASLAFFLEHAAHLCDIDVSGVDSVRDSTLQKLVAHCPSVTALNLDWCRNVTGRGLQYLSRNATALCLRKLRISGCPKLTEESLETLQAHPFEQLSLAHCTSLTDALVARLMPQPYLSHLNLTGCVTLSDATLRCLAGSATRITHLAVAGCVHLTDQGFCHLATRLADLEAIDLEDLHQITSATITAFATYQPHLKSLCLSNCVQISDDAIINLILNGVCRNLCVLELDNCTVTDHCLDTISRHLIKPEWESPLPDSSISLRPSRKPQRPARLSIQVLDCANISEAGVQKALERASPRLNIKSFYSWQDPADDDDGGEDEEEEEEFHAGYLSGPGRTVMIHSSRYNTVARRRRRAHDGAGQPSVTNCIIL</sequence>
<dbReference type="Gene3D" id="1.20.1280.50">
    <property type="match status" value="1"/>
</dbReference>
<proteinExistence type="predicted"/>
<feature type="domain" description="F-box" evidence="2">
    <location>
        <begin position="6"/>
        <end position="52"/>
    </location>
</feature>
<comment type="caution">
    <text evidence="3">The sequence shown here is derived from an EMBL/GenBank/DDBJ whole genome shotgun (WGS) entry which is preliminary data.</text>
</comment>
<dbReference type="Pfam" id="PF12937">
    <property type="entry name" value="F-box-like"/>
    <property type="match status" value="1"/>
</dbReference>
<dbReference type="Pfam" id="PF13516">
    <property type="entry name" value="LRR_6"/>
    <property type="match status" value="1"/>
</dbReference>
<dbReference type="GO" id="GO:0005737">
    <property type="term" value="C:cytoplasm"/>
    <property type="evidence" value="ECO:0007669"/>
    <property type="project" value="TreeGrafter"/>
</dbReference>
<dbReference type="EMBL" id="MCGN01000001">
    <property type="protein sequence ID" value="ORZ03228.1"/>
    <property type="molecule type" value="Genomic_DNA"/>
</dbReference>
<evidence type="ECO:0000313" key="4">
    <source>
        <dbReference type="Proteomes" id="UP000242180"/>
    </source>
</evidence>
<dbReference type="InterPro" id="IPR050648">
    <property type="entry name" value="F-box_LRR-repeat"/>
</dbReference>
<name>A0A1X2HVV7_SYNRA</name>
<dbReference type="OrthoDB" id="550575at2759"/>
<dbReference type="InParanoid" id="A0A1X2HVV7"/>
<dbReference type="SMART" id="SM00367">
    <property type="entry name" value="LRR_CC"/>
    <property type="match status" value="8"/>
</dbReference>
<dbReference type="PANTHER" id="PTHR13382:SF69">
    <property type="entry name" value="FI18408P1"/>
    <property type="match status" value="1"/>
</dbReference>
<evidence type="ECO:0000256" key="1">
    <source>
        <dbReference type="ARBA" id="ARBA00022786"/>
    </source>
</evidence>
<dbReference type="OMA" id="ETVHVDR"/>
<dbReference type="Gene3D" id="3.80.10.10">
    <property type="entry name" value="Ribonuclease Inhibitor"/>
    <property type="match status" value="2"/>
</dbReference>
<dbReference type="Pfam" id="PF25372">
    <property type="entry name" value="DUF7885"/>
    <property type="match status" value="1"/>
</dbReference>